<evidence type="ECO:0000256" key="3">
    <source>
        <dbReference type="ARBA" id="ARBA00008819"/>
    </source>
</evidence>
<evidence type="ECO:0000256" key="12">
    <source>
        <dbReference type="PIRSR" id="PIRSR001492-2"/>
    </source>
</evidence>
<evidence type="ECO:0000256" key="6">
    <source>
        <dbReference type="ARBA" id="ARBA00023152"/>
    </source>
</evidence>
<dbReference type="InterPro" id="IPR005995">
    <property type="entry name" value="Pgm_bpd_ind"/>
</dbReference>
<dbReference type="UniPathway" id="UPA00109">
    <property type="reaction ID" value="UER00186"/>
</dbReference>
<sequence>MANRPKPVALLIVDGFALREETYGNAVAQAKKPNFDRYWNHYPHATLEASGLAVGLPEGQMGNSEVGHLNIGAGRVVYQDLTRITKSIREGEFFENETLLDAFRHVKENNKQLHLFGLLSDGGVHSHIAHLFAILEMAKKQNFEKVYIHGFLDGRDVSPDSAVGYIEDLQAKIAEIGVGKIATVQGRYYAMDRDKRWERIEKAYRAMVYADAPHYQDPIKAVKESYEKSIMDEFVMPTAIVDEQGAPVATIQDGDAIIFYNFRPDRAIQISQAFTNEDFRGFDRGEKRPRNLHFVCLTHFSESVDGYVAYKPSNLDNTLGEVLSQQGLKQLRIAETEKYPHVTFFFSGGREQEFPGETRILIPSPKVATYDLQPEMSAIELTDAVVAEIEADNFDAIILNFANCDMVGHSGLMEPTIKAVETVDACLGRVVEAITAKGGVAVITADHGNADLMLDPAGRPITSHSTYPVPVIVTKEGVTLREDGILADLSPTLLALLGVPQPTEMSGKSLLAK</sequence>
<feature type="binding site" evidence="10 13">
    <location>
        <position position="14"/>
    </location>
    <ligand>
        <name>Mn(2+)</name>
        <dbReference type="ChEBI" id="CHEBI:29035"/>
        <label>2</label>
    </ligand>
</feature>
<feature type="binding site" evidence="10 13">
    <location>
        <position position="446"/>
    </location>
    <ligand>
        <name>Mn(2+)</name>
        <dbReference type="ChEBI" id="CHEBI:29035"/>
        <label>2</label>
    </ligand>
</feature>
<dbReference type="InterPro" id="IPR011258">
    <property type="entry name" value="BPG-indep_PGM_N"/>
</dbReference>
<keyword evidence="5 10" id="KW-0479">Metal-binding</keyword>
<dbReference type="RefSeq" id="WP_122926943.1">
    <property type="nucleotide sequence ID" value="NZ_RHHU01000028.1"/>
</dbReference>
<dbReference type="Pfam" id="PF01676">
    <property type="entry name" value="Metalloenzyme"/>
    <property type="match status" value="1"/>
</dbReference>
<keyword evidence="7 10" id="KW-0464">Manganese</keyword>
<feature type="binding site" evidence="10 13">
    <location>
        <position position="409"/>
    </location>
    <ligand>
        <name>Mn(2+)</name>
        <dbReference type="ChEBI" id="CHEBI:29035"/>
        <label>1</label>
    </ligand>
</feature>
<dbReference type="NCBIfam" id="TIGR01307">
    <property type="entry name" value="pgm_bpd_ind"/>
    <property type="match status" value="1"/>
</dbReference>
<evidence type="ECO:0000313" key="17">
    <source>
        <dbReference type="Proteomes" id="UP000269573"/>
    </source>
</evidence>
<feature type="binding site" evidence="10 12">
    <location>
        <position position="338"/>
    </location>
    <ligand>
        <name>substrate</name>
    </ligand>
</feature>
<dbReference type="InterPro" id="IPR006124">
    <property type="entry name" value="Metalloenzyme"/>
</dbReference>
<dbReference type="InterPro" id="IPR017850">
    <property type="entry name" value="Alkaline_phosphatase_core_sf"/>
</dbReference>
<feature type="binding site" evidence="10 13">
    <location>
        <position position="405"/>
    </location>
    <ligand>
        <name>Mn(2+)</name>
        <dbReference type="ChEBI" id="CHEBI:29035"/>
        <label>1</label>
    </ligand>
</feature>
<feature type="binding site" evidence="10 13">
    <location>
        <position position="447"/>
    </location>
    <ligand>
        <name>Mn(2+)</name>
        <dbReference type="ChEBI" id="CHEBI:29035"/>
        <label>2</label>
    </ligand>
</feature>
<dbReference type="Gene3D" id="3.40.1450.10">
    <property type="entry name" value="BPG-independent phosphoglycerate mutase, domain B"/>
    <property type="match status" value="1"/>
</dbReference>
<keyword evidence="6 10" id="KW-0324">Glycolysis</keyword>
<feature type="binding site" evidence="10 12">
    <location>
        <position position="193"/>
    </location>
    <ligand>
        <name>substrate</name>
    </ligand>
</feature>
<comment type="pathway">
    <text evidence="2 10">Carbohydrate degradation; glycolysis; pyruvate from D-glyceraldehyde 3-phosphate: step 3/5.</text>
</comment>
<organism evidence="16 17">
    <name type="scientific">Brevibacillus nitrificans</name>
    <dbReference type="NCBI Taxonomy" id="651560"/>
    <lineage>
        <taxon>Bacteria</taxon>
        <taxon>Bacillati</taxon>
        <taxon>Bacillota</taxon>
        <taxon>Bacilli</taxon>
        <taxon>Bacillales</taxon>
        <taxon>Paenibacillaceae</taxon>
        <taxon>Brevibacillus</taxon>
    </lineage>
</organism>
<evidence type="ECO:0000256" key="2">
    <source>
        <dbReference type="ARBA" id="ARBA00004798"/>
    </source>
</evidence>
<evidence type="ECO:0000256" key="10">
    <source>
        <dbReference type="HAMAP-Rule" id="MF_01038"/>
    </source>
</evidence>
<evidence type="ECO:0000256" key="13">
    <source>
        <dbReference type="PIRSR" id="PIRSR001492-3"/>
    </source>
</evidence>
<proteinExistence type="inferred from homology"/>
<keyword evidence="8 10" id="KW-0413">Isomerase</keyword>
<evidence type="ECO:0000256" key="8">
    <source>
        <dbReference type="ARBA" id="ARBA00023235"/>
    </source>
</evidence>
<feature type="binding site" evidence="10 13">
    <location>
        <position position="64"/>
    </location>
    <ligand>
        <name>Mn(2+)</name>
        <dbReference type="ChEBI" id="CHEBI:29035"/>
        <label>2</label>
    </ligand>
</feature>
<dbReference type="PANTHER" id="PTHR31637">
    <property type="entry name" value="2,3-BISPHOSPHOGLYCERATE-INDEPENDENT PHOSPHOGLYCERATE MUTASE"/>
    <property type="match status" value="1"/>
</dbReference>
<evidence type="ECO:0000259" key="14">
    <source>
        <dbReference type="Pfam" id="PF01676"/>
    </source>
</evidence>
<dbReference type="GO" id="GO:0043937">
    <property type="term" value="P:regulation of sporulation"/>
    <property type="evidence" value="ECO:0007669"/>
    <property type="project" value="UniProtKB-ARBA"/>
</dbReference>
<dbReference type="FunFam" id="3.40.1450.10:FF:000001">
    <property type="entry name" value="2,3-bisphosphoglycerate-independent phosphoglycerate mutase"/>
    <property type="match status" value="1"/>
</dbReference>
<accession>A0A3M8CQX7</accession>
<dbReference type="PANTHER" id="PTHR31637:SF0">
    <property type="entry name" value="2,3-BISPHOSPHOGLYCERATE-INDEPENDENT PHOSPHOGLYCERATE MUTASE"/>
    <property type="match status" value="1"/>
</dbReference>
<dbReference type="SUPFAM" id="SSF64158">
    <property type="entry name" value="2,3-Bisphosphoglycerate-independent phosphoglycerate mutase, substrate-binding domain"/>
    <property type="match status" value="1"/>
</dbReference>
<keyword evidence="17" id="KW-1185">Reference proteome</keyword>
<feature type="binding site" evidence="10 12">
    <location>
        <position position="125"/>
    </location>
    <ligand>
        <name>substrate</name>
    </ligand>
</feature>
<dbReference type="InterPro" id="IPR036646">
    <property type="entry name" value="PGAM_B_sf"/>
</dbReference>
<dbReference type="Proteomes" id="UP000269573">
    <property type="component" value="Unassembled WGS sequence"/>
</dbReference>
<dbReference type="GO" id="GO:0006007">
    <property type="term" value="P:glucose catabolic process"/>
    <property type="evidence" value="ECO:0007669"/>
    <property type="project" value="InterPro"/>
</dbReference>
<evidence type="ECO:0000256" key="4">
    <source>
        <dbReference type="ARBA" id="ARBA00012026"/>
    </source>
</evidence>
<dbReference type="GO" id="GO:0030145">
    <property type="term" value="F:manganese ion binding"/>
    <property type="evidence" value="ECO:0007669"/>
    <property type="project" value="UniProtKB-UniRule"/>
</dbReference>
<feature type="binding site" evidence="10 12">
    <location>
        <begin position="263"/>
        <end position="266"/>
    </location>
    <ligand>
        <name>substrate</name>
    </ligand>
</feature>
<protein>
    <recommendedName>
        <fullName evidence="9 10">2,3-bisphosphoglycerate-independent phosphoglycerate mutase</fullName>
        <shortName evidence="10">BPG-independent PGAM</shortName>
        <shortName evidence="10">Phosphoglyceromutase</shortName>
        <shortName evidence="10">iPGM</shortName>
        <ecNumber evidence="4 10">5.4.2.12</ecNumber>
    </recommendedName>
</protein>
<evidence type="ECO:0000256" key="5">
    <source>
        <dbReference type="ARBA" id="ARBA00022723"/>
    </source>
</evidence>
<dbReference type="Pfam" id="PF06415">
    <property type="entry name" value="iPGM_N"/>
    <property type="match status" value="1"/>
</dbReference>
<dbReference type="FunFam" id="3.40.720.10:FF:000001">
    <property type="entry name" value="2,3-bisphosphoglycerate-independent phosphoglycerate mutase"/>
    <property type="match status" value="1"/>
</dbReference>
<name>A0A3M8CQX7_9BACL</name>
<dbReference type="EC" id="5.4.2.12" evidence="4 10"/>
<evidence type="ECO:0000256" key="1">
    <source>
        <dbReference type="ARBA" id="ARBA00000370"/>
    </source>
</evidence>
<comment type="subunit">
    <text evidence="10">Monomer.</text>
</comment>
<comment type="similarity">
    <text evidence="3 10">Belongs to the BPG-independent phosphoglycerate mutase family.</text>
</comment>
<evidence type="ECO:0000256" key="11">
    <source>
        <dbReference type="PIRSR" id="PIRSR001492-1"/>
    </source>
</evidence>
<dbReference type="GO" id="GO:0005829">
    <property type="term" value="C:cytosol"/>
    <property type="evidence" value="ECO:0007669"/>
    <property type="project" value="TreeGrafter"/>
</dbReference>
<dbReference type="SUPFAM" id="SSF53649">
    <property type="entry name" value="Alkaline phosphatase-like"/>
    <property type="match status" value="1"/>
</dbReference>
<reference evidence="16 17" key="1">
    <citation type="submission" date="2018-10" db="EMBL/GenBank/DDBJ databases">
        <title>Phylogenomics of Brevibacillus.</title>
        <authorList>
            <person name="Dunlap C."/>
        </authorList>
    </citation>
    <scope>NUCLEOTIDE SEQUENCE [LARGE SCALE GENOMIC DNA]</scope>
    <source>
        <strain evidence="16 17">JCM 15774</strain>
    </source>
</reference>
<evidence type="ECO:0000256" key="7">
    <source>
        <dbReference type="ARBA" id="ARBA00023211"/>
    </source>
</evidence>
<evidence type="ECO:0000256" key="9">
    <source>
        <dbReference type="ARBA" id="ARBA00071648"/>
    </source>
</evidence>
<comment type="caution">
    <text evidence="16">The sequence shown here is derived from an EMBL/GenBank/DDBJ whole genome shotgun (WGS) entry which is preliminary data.</text>
</comment>
<dbReference type="HAMAP" id="MF_01038">
    <property type="entry name" value="GpmI"/>
    <property type="match status" value="1"/>
</dbReference>
<dbReference type="EMBL" id="RHHU01000028">
    <property type="protein sequence ID" value="RNB78073.1"/>
    <property type="molecule type" value="Genomic_DNA"/>
</dbReference>
<dbReference type="CDD" id="cd16010">
    <property type="entry name" value="iPGM"/>
    <property type="match status" value="1"/>
</dbReference>
<gene>
    <name evidence="10" type="primary">gpmI</name>
    <name evidence="16" type="ORF">EDM59_30035</name>
</gene>
<dbReference type="GO" id="GO:0006096">
    <property type="term" value="P:glycolytic process"/>
    <property type="evidence" value="ECO:0007669"/>
    <property type="project" value="UniProtKB-UniRule"/>
</dbReference>
<dbReference type="AlphaFoldDB" id="A0A3M8CQX7"/>
<evidence type="ECO:0000259" key="15">
    <source>
        <dbReference type="Pfam" id="PF06415"/>
    </source>
</evidence>
<feature type="domain" description="BPG-independent PGAM N-terminal" evidence="15">
    <location>
        <begin position="84"/>
        <end position="301"/>
    </location>
</feature>
<evidence type="ECO:0000313" key="16">
    <source>
        <dbReference type="EMBL" id="RNB78073.1"/>
    </source>
</evidence>
<comment type="cofactor">
    <cofactor evidence="10">
        <name>Mn(2+)</name>
        <dbReference type="ChEBI" id="CHEBI:29035"/>
    </cofactor>
    <text evidence="10">Binds 2 manganese ions per subunit.</text>
</comment>
<comment type="catalytic activity">
    <reaction evidence="1 10">
        <text>(2R)-2-phosphoglycerate = (2R)-3-phosphoglycerate</text>
        <dbReference type="Rhea" id="RHEA:15901"/>
        <dbReference type="ChEBI" id="CHEBI:58272"/>
        <dbReference type="ChEBI" id="CHEBI:58289"/>
        <dbReference type="EC" id="5.4.2.12"/>
    </reaction>
</comment>
<feature type="active site" description="Phosphoserine intermediate" evidence="10 11">
    <location>
        <position position="64"/>
    </location>
</feature>
<feature type="binding site" evidence="10 12">
    <location>
        <position position="187"/>
    </location>
    <ligand>
        <name>substrate</name>
    </ligand>
</feature>
<feature type="domain" description="Metalloenzyme" evidence="14">
    <location>
        <begin position="6"/>
        <end position="500"/>
    </location>
</feature>
<dbReference type="Gene3D" id="3.40.720.10">
    <property type="entry name" value="Alkaline Phosphatase, subunit A"/>
    <property type="match status" value="1"/>
</dbReference>
<dbReference type="GO" id="GO:0004619">
    <property type="term" value="F:phosphoglycerate mutase activity"/>
    <property type="evidence" value="ECO:0007669"/>
    <property type="project" value="UniProtKB-UniRule"/>
</dbReference>
<feature type="binding site" evidence="10 12">
    <location>
        <begin position="155"/>
        <end position="156"/>
    </location>
    <ligand>
        <name>substrate</name>
    </ligand>
</feature>
<comment type="function">
    <text evidence="10">Catalyzes the interconversion of 2-phosphoglycerate and 3-phosphoglycerate.</text>
</comment>
<feature type="binding site" evidence="10 13">
    <location>
        <position position="464"/>
    </location>
    <ligand>
        <name>Mn(2+)</name>
        <dbReference type="ChEBI" id="CHEBI:29035"/>
        <label>1</label>
    </ligand>
</feature>
<dbReference type="PIRSF" id="PIRSF001492">
    <property type="entry name" value="IPGAM"/>
    <property type="match status" value="1"/>
</dbReference>